<proteinExistence type="predicted"/>
<evidence type="ECO:0000313" key="5">
    <source>
        <dbReference type="Proteomes" id="UP000814243"/>
    </source>
</evidence>
<protein>
    <recommendedName>
        <fullName evidence="2">Galectin</fullName>
    </recommendedName>
</protein>
<gene>
    <name evidence="4" type="ORF">HF086_007746</name>
</gene>
<evidence type="ECO:0000256" key="1">
    <source>
        <dbReference type="ARBA" id="ARBA00022734"/>
    </source>
</evidence>
<dbReference type="Pfam" id="PF00337">
    <property type="entry name" value="Gal-bind_lectin"/>
    <property type="match status" value="2"/>
</dbReference>
<dbReference type="PANTHER" id="PTHR11346">
    <property type="entry name" value="GALECTIN"/>
    <property type="match status" value="1"/>
</dbReference>
<dbReference type="AlphaFoldDB" id="A0A922SHK1"/>
<dbReference type="InterPro" id="IPR013320">
    <property type="entry name" value="ConA-like_dom_sf"/>
</dbReference>
<sequence length="232" mass="26566">MSTICNPTIPGSFQIPSPGIYPGRIIKVKGQVPNCSPRFAINLQCGPKMPPGEDIAFHFNPRFVQNTLVRNHFACSGWGTEEVSNGVPMKAGECFEVLIHCYYYNFKVEVNGIFACEFNHRIDFQKSPTLWWMVMSPFIRSASRGSTLHRTRNWFAINIQCGPKLYPHEDIAFHFNPRFCQKAVVRNHFTCSGWGPEETQGPLPLSSGEPFEVFIHCYEHAFKVRIKEEEIY</sequence>
<accession>A0A922SHK1</accession>
<evidence type="ECO:0000313" key="4">
    <source>
        <dbReference type="EMBL" id="KAH9638612.1"/>
    </source>
</evidence>
<comment type="caution">
    <text evidence="4">The sequence shown here is derived from an EMBL/GenBank/DDBJ whole genome shotgun (WGS) entry which is preliminary data.</text>
</comment>
<dbReference type="PANTHER" id="PTHR11346:SF176">
    <property type="entry name" value="32 KDA BETA-GALACTOSIDE-BINDING LECTIN LEC-3"/>
    <property type="match status" value="1"/>
</dbReference>
<evidence type="ECO:0000256" key="2">
    <source>
        <dbReference type="RuleBase" id="RU102079"/>
    </source>
</evidence>
<feature type="domain" description="Galectin" evidence="3">
    <location>
        <begin position="153"/>
        <end position="232"/>
    </location>
</feature>
<name>A0A922SHK1_SPOEX</name>
<dbReference type="InterPro" id="IPR001079">
    <property type="entry name" value="Galectin_CRD"/>
</dbReference>
<dbReference type="SMART" id="SM00276">
    <property type="entry name" value="GLECT"/>
    <property type="match status" value="2"/>
</dbReference>
<dbReference type="GO" id="GO:0030246">
    <property type="term" value="F:carbohydrate binding"/>
    <property type="evidence" value="ECO:0007669"/>
    <property type="project" value="UniProtKB-UniRule"/>
</dbReference>
<dbReference type="Gene3D" id="2.60.120.200">
    <property type="match status" value="2"/>
</dbReference>
<evidence type="ECO:0000259" key="3">
    <source>
        <dbReference type="PROSITE" id="PS51304"/>
    </source>
</evidence>
<dbReference type="PROSITE" id="PS51304">
    <property type="entry name" value="GALECTIN"/>
    <property type="match status" value="2"/>
</dbReference>
<reference evidence="4" key="1">
    <citation type="journal article" date="2021" name="G3 (Bethesda)">
        <title>Genome and transcriptome analysis of the beet armyworm Spodoptera exigua reveals targets for pest control. .</title>
        <authorList>
            <person name="Simon S."/>
            <person name="Breeschoten T."/>
            <person name="Jansen H.J."/>
            <person name="Dirks R.P."/>
            <person name="Schranz M.E."/>
            <person name="Ros V.I.D."/>
        </authorList>
    </citation>
    <scope>NUCLEOTIDE SEQUENCE</scope>
    <source>
        <strain evidence="4">TB_SE_WUR_2020</strain>
    </source>
</reference>
<dbReference type="Proteomes" id="UP000814243">
    <property type="component" value="Unassembled WGS sequence"/>
</dbReference>
<dbReference type="SUPFAM" id="SSF49899">
    <property type="entry name" value="Concanavalin A-like lectins/glucanases"/>
    <property type="match status" value="2"/>
</dbReference>
<dbReference type="EMBL" id="JACEFF010000379">
    <property type="protein sequence ID" value="KAH9638612.1"/>
    <property type="molecule type" value="Genomic_DNA"/>
</dbReference>
<keyword evidence="1 2" id="KW-0430">Lectin</keyword>
<organism evidence="4 5">
    <name type="scientific">Spodoptera exigua</name>
    <name type="common">Beet armyworm</name>
    <name type="synonym">Noctua fulgens</name>
    <dbReference type="NCBI Taxonomy" id="7107"/>
    <lineage>
        <taxon>Eukaryota</taxon>
        <taxon>Metazoa</taxon>
        <taxon>Ecdysozoa</taxon>
        <taxon>Arthropoda</taxon>
        <taxon>Hexapoda</taxon>
        <taxon>Insecta</taxon>
        <taxon>Pterygota</taxon>
        <taxon>Neoptera</taxon>
        <taxon>Endopterygota</taxon>
        <taxon>Lepidoptera</taxon>
        <taxon>Glossata</taxon>
        <taxon>Ditrysia</taxon>
        <taxon>Noctuoidea</taxon>
        <taxon>Noctuidae</taxon>
        <taxon>Amphipyrinae</taxon>
        <taxon>Spodoptera</taxon>
    </lineage>
</organism>
<dbReference type="SMART" id="SM00908">
    <property type="entry name" value="Gal-bind_lectin"/>
    <property type="match status" value="2"/>
</dbReference>
<dbReference type="CDD" id="cd00070">
    <property type="entry name" value="GLECT"/>
    <property type="match status" value="2"/>
</dbReference>
<dbReference type="InterPro" id="IPR044156">
    <property type="entry name" value="Galectin-like"/>
</dbReference>
<feature type="domain" description="Galectin" evidence="3">
    <location>
        <begin position="12"/>
        <end position="151"/>
    </location>
</feature>